<dbReference type="InterPro" id="IPR044812">
    <property type="entry name" value="CERK1/LYK3-like"/>
</dbReference>
<dbReference type="PROSITE" id="PS50011">
    <property type="entry name" value="PROTEIN_KINASE_DOM"/>
    <property type="match status" value="1"/>
</dbReference>
<keyword evidence="2" id="KW-1003">Cell membrane</keyword>
<keyword evidence="8" id="KW-0418">Kinase</keyword>
<keyword evidence="12" id="KW-1015">Disulfide bond</keyword>
<proteinExistence type="inferred from homology"/>
<evidence type="ECO:0000313" key="16">
    <source>
        <dbReference type="EnsemblPlants" id="Zm00001eb162660_P002"/>
    </source>
</evidence>
<dbReference type="InterPro" id="IPR001245">
    <property type="entry name" value="Ser-Thr/Tyr_kinase_cat_dom"/>
</dbReference>
<evidence type="ECO:0000256" key="10">
    <source>
        <dbReference type="ARBA" id="ARBA00022989"/>
    </source>
</evidence>
<dbReference type="GO" id="GO:0005886">
    <property type="term" value="C:plasma membrane"/>
    <property type="evidence" value="ECO:0007669"/>
    <property type="project" value="UniProtKB-SubCell"/>
</dbReference>
<evidence type="ECO:0000256" key="7">
    <source>
        <dbReference type="ARBA" id="ARBA00022741"/>
    </source>
</evidence>
<keyword evidence="17" id="KW-1185">Reference proteome</keyword>
<name>A0A804NIF1_MAIZE</name>
<dbReference type="PROSITE" id="PS00107">
    <property type="entry name" value="PROTEIN_KINASE_ATP"/>
    <property type="match status" value="1"/>
</dbReference>
<protein>
    <recommendedName>
        <fullName evidence="15">Protein kinase domain-containing protein</fullName>
    </recommendedName>
</protein>
<evidence type="ECO:0000256" key="12">
    <source>
        <dbReference type="ARBA" id="ARBA00023157"/>
    </source>
</evidence>
<feature type="domain" description="Protein kinase" evidence="15">
    <location>
        <begin position="28"/>
        <end position="188"/>
    </location>
</feature>
<dbReference type="Pfam" id="PF07714">
    <property type="entry name" value="PK_Tyr_Ser-Thr"/>
    <property type="match status" value="1"/>
</dbReference>
<keyword evidence="4" id="KW-0808">Transferase</keyword>
<reference evidence="16" key="3">
    <citation type="submission" date="2021-05" db="UniProtKB">
        <authorList>
            <consortium name="EnsemblPlants"/>
        </authorList>
    </citation>
    <scope>IDENTIFICATION</scope>
    <source>
        <strain evidence="16">cv. B73</strain>
    </source>
</reference>
<evidence type="ECO:0000313" key="17">
    <source>
        <dbReference type="Proteomes" id="UP000007305"/>
    </source>
</evidence>
<dbReference type="PANTHER" id="PTHR46204">
    <property type="entry name" value="CHITIN ELICITOR RECEPTOR KINASE 1-RELATED"/>
    <property type="match status" value="1"/>
</dbReference>
<dbReference type="InParanoid" id="A0A804NIF1"/>
<dbReference type="InterPro" id="IPR000719">
    <property type="entry name" value="Prot_kinase_dom"/>
</dbReference>
<feature type="binding site" evidence="13">
    <location>
        <position position="64"/>
    </location>
    <ligand>
        <name>ATP</name>
        <dbReference type="ChEBI" id="CHEBI:30616"/>
    </ligand>
</feature>
<keyword evidence="9 13" id="KW-0067">ATP-binding</keyword>
<evidence type="ECO:0000256" key="1">
    <source>
        <dbReference type="ARBA" id="ARBA00004162"/>
    </source>
</evidence>
<evidence type="ECO:0000256" key="3">
    <source>
        <dbReference type="ARBA" id="ARBA00022527"/>
    </source>
</evidence>
<sequence length="188" mass="21210">MAADIDPFQTERPVIFSLKVVGDATANFDEKRKIGEGGYGSVYLGFIGTHVRYVCTVSCRRIMKRPSHAWPCSQEIAVKKMRASKSKEFFAELKALCKVHHINVVELIGYAAGDDHLYLVYEYVQNGSLSEHLHDPLLKGHQPLSWTARTQIALDAARGIEYIHDHTKACYVHRDIKTSNILLDNGLR</sequence>
<evidence type="ECO:0000256" key="13">
    <source>
        <dbReference type="PROSITE-ProRule" id="PRU10141"/>
    </source>
</evidence>
<dbReference type="InterPro" id="IPR011009">
    <property type="entry name" value="Kinase-like_dom_sf"/>
</dbReference>
<dbReference type="EnsemblPlants" id="Zm00001eb162660_T002">
    <property type="protein sequence ID" value="Zm00001eb162660_P002"/>
    <property type="gene ID" value="Zm00001eb162660"/>
</dbReference>
<evidence type="ECO:0000256" key="2">
    <source>
        <dbReference type="ARBA" id="ARBA00022475"/>
    </source>
</evidence>
<evidence type="ECO:0000256" key="5">
    <source>
        <dbReference type="ARBA" id="ARBA00022692"/>
    </source>
</evidence>
<reference evidence="16" key="2">
    <citation type="submission" date="2019-07" db="EMBL/GenBank/DDBJ databases">
        <authorList>
            <person name="Seetharam A."/>
            <person name="Woodhouse M."/>
            <person name="Cannon E."/>
        </authorList>
    </citation>
    <scope>NUCLEOTIDE SEQUENCE [LARGE SCALE GENOMIC DNA]</scope>
    <source>
        <strain evidence="16">cv. B73</strain>
    </source>
</reference>
<dbReference type="SMART" id="SM00220">
    <property type="entry name" value="S_TKc"/>
    <property type="match status" value="1"/>
</dbReference>
<keyword evidence="3 14" id="KW-0723">Serine/threonine-protein kinase</keyword>
<dbReference type="AlphaFoldDB" id="A0A804NIF1"/>
<dbReference type="InterPro" id="IPR008271">
    <property type="entry name" value="Ser/Thr_kinase_AS"/>
</dbReference>
<evidence type="ECO:0000256" key="6">
    <source>
        <dbReference type="ARBA" id="ARBA00022729"/>
    </source>
</evidence>
<dbReference type="GO" id="GO:0045087">
    <property type="term" value="P:innate immune response"/>
    <property type="evidence" value="ECO:0007669"/>
    <property type="project" value="InterPro"/>
</dbReference>
<keyword evidence="7 13" id="KW-0547">Nucleotide-binding</keyword>
<evidence type="ECO:0000256" key="11">
    <source>
        <dbReference type="ARBA" id="ARBA00023136"/>
    </source>
</evidence>
<keyword evidence="5" id="KW-0812">Transmembrane</keyword>
<keyword evidence="10" id="KW-1133">Transmembrane helix</keyword>
<organism evidence="16 17">
    <name type="scientific">Zea mays</name>
    <name type="common">Maize</name>
    <dbReference type="NCBI Taxonomy" id="4577"/>
    <lineage>
        <taxon>Eukaryota</taxon>
        <taxon>Viridiplantae</taxon>
        <taxon>Streptophyta</taxon>
        <taxon>Embryophyta</taxon>
        <taxon>Tracheophyta</taxon>
        <taxon>Spermatophyta</taxon>
        <taxon>Magnoliopsida</taxon>
        <taxon>Liliopsida</taxon>
        <taxon>Poales</taxon>
        <taxon>Poaceae</taxon>
        <taxon>PACMAD clade</taxon>
        <taxon>Panicoideae</taxon>
        <taxon>Andropogonodae</taxon>
        <taxon>Andropogoneae</taxon>
        <taxon>Tripsacinae</taxon>
        <taxon>Zea</taxon>
    </lineage>
</organism>
<dbReference type="GO" id="GO:0019199">
    <property type="term" value="F:transmembrane receptor protein kinase activity"/>
    <property type="evidence" value="ECO:0007669"/>
    <property type="project" value="InterPro"/>
</dbReference>
<dbReference type="Gramene" id="Zm00001eb162660_T002">
    <property type="protein sequence ID" value="Zm00001eb162660_P002"/>
    <property type="gene ID" value="Zm00001eb162660"/>
</dbReference>
<dbReference type="Proteomes" id="UP000007305">
    <property type="component" value="Chromosome 3"/>
</dbReference>
<comment type="similarity">
    <text evidence="14">Belongs to the protein kinase superfamily.</text>
</comment>
<dbReference type="PROSITE" id="PS00108">
    <property type="entry name" value="PROTEIN_KINASE_ST"/>
    <property type="match status" value="1"/>
</dbReference>
<comment type="subcellular location">
    <subcellularLocation>
        <location evidence="1">Cell membrane</location>
        <topology evidence="1">Single-pass membrane protein</topology>
    </subcellularLocation>
</comment>
<evidence type="ECO:0000256" key="4">
    <source>
        <dbReference type="ARBA" id="ARBA00022679"/>
    </source>
</evidence>
<evidence type="ECO:0000256" key="14">
    <source>
        <dbReference type="RuleBase" id="RU000304"/>
    </source>
</evidence>
<keyword evidence="11" id="KW-0472">Membrane</keyword>
<reference evidence="17" key="1">
    <citation type="submission" date="2015-12" db="EMBL/GenBank/DDBJ databases">
        <title>Update maize B73 reference genome by single molecule sequencing technologies.</title>
        <authorList>
            <consortium name="Maize Genome Sequencing Project"/>
            <person name="Ware D."/>
        </authorList>
    </citation>
    <scope>NUCLEOTIDE SEQUENCE [LARGE SCALE GENOMIC DNA]</scope>
    <source>
        <strain evidence="17">cv. B73</strain>
    </source>
</reference>
<accession>A0A804NIF1</accession>
<dbReference type="GO" id="GO:0004674">
    <property type="term" value="F:protein serine/threonine kinase activity"/>
    <property type="evidence" value="ECO:0007669"/>
    <property type="project" value="UniProtKB-KW"/>
</dbReference>
<dbReference type="InterPro" id="IPR017441">
    <property type="entry name" value="Protein_kinase_ATP_BS"/>
</dbReference>
<keyword evidence="6" id="KW-0732">Signal</keyword>
<dbReference type="Gene3D" id="3.30.200.20">
    <property type="entry name" value="Phosphorylase Kinase, domain 1"/>
    <property type="match status" value="1"/>
</dbReference>
<evidence type="ECO:0000259" key="15">
    <source>
        <dbReference type="PROSITE" id="PS50011"/>
    </source>
</evidence>
<evidence type="ECO:0000256" key="9">
    <source>
        <dbReference type="ARBA" id="ARBA00022840"/>
    </source>
</evidence>
<dbReference type="PANTHER" id="PTHR46204:SF8">
    <property type="entry name" value="PROTEIN KINASE DOMAIN-CONTAINING PROTEIN"/>
    <property type="match status" value="1"/>
</dbReference>
<dbReference type="Gene3D" id="1.10.510.10">
    <property type="entry name" value="Transferase(Phosphotransferase) domain 1"/>
    <property type="match status" value="1"/>
</dbReference>
<evidence type="ECO:0000256" key="8">
    <source>
        <dbReference type="ARBA" id="ARBA00022777"/>
    </source>
</evidence>
<dbReference type="SUPFAM" id="SSF56112">
    <property type="entry name" value="Protein kinase-like (PK-like)"/>
    <property type="match status" value="1"/>
</dbReference>
<dbReference type="GO" id="GO:0005524">
    <property type="term" value="F:ATP binding"/>
    <property type="evidence" value="ECO:0007669"/>
    <property type="project" value="UniProtKB-UniRule"/>
</dbReference>